<accession>A0A813IC36</accession>
<dbReference type="InterPro" id="IPR000209">
    <property type="entry name" value="Peptidase_S8/S53_dom"/>
</dbReference>
<comment type="similarity">
    <text evidence="1 10 11">Belongs to the peptidase S8 family.</text>
</comment>
<keyword evidence="4 13" id="KW-0732">Signal</keyword>
<keyword evidence="5 10" id="KW-0378">Hydrolase</keyword>
<feature type="region of interest" description="Disordered" evidence="12">
    <location>
        <begin position="96"/>
        <end position="169"/>
    </location>
</feature>
<reference evidence="16" key="1">
    <citation type="submission" date="2021-02" db="EMBL/GenBank/DDBJ databases">
        <authorList>
            <person name="Dougan E. K."/>
            <person name="Rhodes N."/>
            <person name="Thang M."/>
            <person name="Chan C."/>
        </authorList>
    </citation>
    <scope>NUCLEOTIDE SEQUENCE</scope>
</reference>
<dbReference type="Pfam" id="PF00082">
    <property type="entry name" value="Peptidase_S8"/>
    <property type="match status" value="1"/>
</dbReference>
<dbReference type="PANTHER" id="PTHR43399">
    <property type="entry name" value="SUBTILISIN-RELATED"/>
    <property type="match status" value="1"/>
</dbReference>
<keyword evidence="7" id="KW-0865">Zymogen</keyword>
<dbReference type="GO" id="GO:0006508">
    <property type="term" value="P:proteolysis"/>
    <property type="evidence" value="ECO:0007669"/>
    <property type="project" value="UniProtKB-KW"/>
</dbReference>
<dbReference type="Gene3D" id="3.50.30.30">
    <property type="match status" value="1"/>
</dbReference>
<evidence type="ECO:0000256" key="1">
    <source>
        <dbReference type="ARBA" id="ARBA00011073"/>
    </source>
</evidence>
<evidence type="ECO:0000256" key="10">
    <source>
        <dbReference type="PROSITE-ProRule" id="PRU01240"/>
    </source>
</evidence>
<evidence type="ECO:0000256" key="13">
    <source>
        <dbReference type="SAM" id="SignalP"/>
    </source>
</evidence>
<feature type="active site" description="Charge relay system" evidence="10">
    <location>
        <position position="345"/>
    </location>
</feature>
<keyword evidence="2" id="KW-0964">Secreted</keyword>
<feature type="region of interest" description="Disordered" evidence="12">
    <location>
        <begin position="25"/>
        <end position="50"/>
    </location>
</feature>
<proteinExistence type="inferred from homology"/>
<evidence type="ECO:0000256" key="7">
    <source>
        <dbReference type="ARBA" id="ARBA00023145"/>
    </source>
</evidence>
<feature type="chain" id="PRO_5032806341" description="subtilisin" evidence="13">
    <location>
        <begin position="26"/>
        <end position="1136"/>
    </location>
</feature>
<dbReference type="PANTHER" id="PTHR43399:SF4">
    <property type="entry name" value="CELL WALL-ASSOCIATED PROTEASE"/>
    <property type="match status" value="1"/>
</dbReference>
<dbReference type="SUPFAM" id="SSF52025">
    <property type="entry name" value="PA domain"/>
    <property type="match status" value="1"/>
</dbReference>
<dbReference type="InterPro" id="IPR022398">
    <property type="entry name" value="Peptidase_S8_His-AS"/>
</dbReference>
<dbReference type="EMBL" id="CAJNNW010006912">
    <property type="protein sequence ID" value="CAE8648751.1"/>
    <property type="molecule type" value="Genomic_DNA"/>
</dbReference>
<evidence type="ECO:0000256" key="4">
    <source>
        <dbReference type="ARBA" id="ARBA00022729"/>
    </source>
</evidence>
<comment type="caution">
    <text evidence="16">The sequence shown here is derived from an EMBL/GenBank/DDBJ whole genome shotgun (WGS) entry which is preliminary data.</text>
</comment>
<dbReference type="SUPFAM" id="SSF52743">
    <property type="entry name" value="Subtilisin-like"/>
    <property type="match status" value="1"/>
</dbReference>
<dbReference type="AlphaFoldDB" id="A0A813IC36"/>
<evidence type="ECO:0000256" key="8">
    <source>
        <dbReference type="ARBA" id="ARBA00023529"/>
    </source>
</evidence>
<dbReference type="InterPro" id="IPR034204">
    <property type="entry name" value="PfSUB1-like_cat_dom"/>
</dbReference>
<evidence type="ECO:0000256" key="3">
    <source>
        <dbReference type="ARBA" id="ARBA00022670"/>
    </source>
</evidence>
<evidence type="ECO:0000313" key="16">
    <source>
        <dbReference type="EMBL" id="CAE8648751.1"/>
    </source>
</evidence>
<dbReference type="CDD" id="cd00538">
    <property type="entry name" value="PA"/>
    <property type="match status" value="1"/>
</dbReference>
<evidence type="ECO:0000313" key="17">
    <source>
        <dbReference type="Proteomes" id="UP000626109"/>
    </source>
</evidence>
<dbReference type="Pfam" id="PF02225">
    <property type="entry name" value="PA"/>
    <property type="match status" value="1"/>
</dbReference>
<dbReference type="CDD" id="cd07473">
    <property type="entry name" value="Peptidases_S8_Subtilisin_like"/>
    <property type="match status" value="1"/>
</dbReference>
<dbReference type="InterPro" id="IPR046450">
    <property type="entry name" value="PA_dom_sf"/>
</dbReference>
<organism evidence="16 17">
    <name type="scientific">Polarella glacialis</name>
    <name type="common">Dinoflagellate</name>
    <dbReference type="NCBI Taxonomy" id="89957"/>
    <lineage>
        <taxon>Eukaryota</taxon>
        <taxon>Sar</taxon>
        <taxon>Alveolata</taxon>
        <taxon>Dinophyceae</taxon>
        <taxon>Suessiales</taxon>
        <taxon>Suessiaceae</taxon>
        <taxon>Polarella</taxon>
    </lineage>
</organism>
<keyword evidence="3 10" id="KW-0645">Protease</keyword>
<evidence type="ECO:0000256" key="2">
    <source>
        <dbReference type="ARBA" id="ARBA00022525"/>
    </source>
</evidence>
<name>A0A813IC36_POLGL</name>
<dbReference type="PROSITE" id="PS00136">
    <property type="entry name" value="SUBTILASE_ASP"/>
    <property type="match status" value="1"/>
</dbReference>
<keyword evidence="6 10" id="KW-0720">Serine protease</keyword>
<dbReference type="InterPro" id="IPR023828">
    <property type="entry name" value="Peptidase_S8_Ser-AS"/>
</dbReference>
<evidence type="ECO:0000256" key="12">
    <source>
        <dbReference type="SAM" id="MobiDB-lite"/>
    </source>
</evidence>
<dbReference type="EC" id="3.4.21.62" evidence="9"/>
<evidence type="ECO:0000259" key="14">
    <source>
        <dbReference type="Pfam" id="PF00082"/>
    </source>
</evidence>
<dbReference type="InterPro" id="IPR003137">
    <property type="entry name" value="PA_domain"/>
</dbReference>
<feature type="compositionally biased region" description="Polar residues" evidence="12">
    <location>
        <begin position="133"/>
        <end position="142"/>
    </location>
</feature>
<protein>
    <recommendedName>
        <fullName evidence="9">subtilisin</fullName>
        <ecNumber evidence="9">3.4.21.62</ecNumber>
    </recommendedName>
</protein>
<dbReference type="InterPro" id="IPR051048">
    <property type="entry name" value="Peptidase_S8/S53_subtilisin"/>
</dbReference>
<dbReference type="Proteomes" id="UP000626109">
    <property type="component" value="Unassembled WGS sequence"/>
</dbReference>
<dbReference type="Gene3D" id="3.40.50.200">
    <property type="entry name" value="Peptidase S8/S53 domain"/>
    <property type="match status" value="1"/>
</dbReference>
<feature type="domain" description="Peptidase S8/S53" evidence="14">
    <location>
        <begin position="283"/>
        <end position="543"/>
    </location>
</feature>
<dbReference type="PRINTS" id="PR00723">
    <property type="entry name" value="SUBTILISIN"/>
</dbReference>
<evidence type="ECO:0000256" key="6">
    <source>
        <dbReference type="ARBA" id="ARBA00022825"/>
    </source>
</evidence>
<feature type="region of interest" description="Disordered" evidence="12">
    <location>
        <begin position="1005"/>
        <end position="1029"/>
    </location>
</feature>
<gene>
    <name evidence="16" type="ORF">PGLA2088_LOCUS6835</name>
</gene>
<dbReference type="GO" id="GO:0004252">
    <property type="term" value="F:serine-type endopeptidase activity"/>
    <property type="evidence" value="ECO:0007669"/>
    <property type="project" value="UniProtKB-UniRule"/>
</dbReference>
<feature type="active site" description="Charge relay system" evidence="10">
    <location>
        <position position="505"/>
    </location>
</feature>
<dbReference type="PROSITE" id="PS00138">
    <property type="entry name" value="SUBTILASE_SER"/>
    <property type="match status" value="1"/>
</dbReference>
<evidence type="ECO:0000259" key="15">
    <source>
        <dbReference type="Pfam" id="PF02225"/>
    </source>
</evidence>
<feature type="active site" description="Charge relay system" evidence="10">
    <location>
        <position position="290"/>
    </location>
</feature>
<feature type="signal peptide" evidence="13">
    <location>
        <begin position="1"/>
        <end position="25"/>
    </location>
</feature>
<comment type="catalytic activity">
    <reaction evidence="8">
        <text>Hydrolysis of proteins with broad specificity for peptide bonds, and a preference for a large uncharged residue in P1. Hydrolyzes peptide amides.</text>
        <dbReference type="EC" id="3.4.21.62"/>
    </reaction>
</comment>
<sequence length="1136" mass="121471">MRVLALLAFAAAFGLLAGAAPEVDGAPPSEDLSHGRVLSDDGPSGDGGSVITVSPAAVDIDDDRPSVHRQTLELSNTGSQPLTARLALRYDTAKRRQLADQQTPMIVHFGDDPAKTRGTRSGRRAQEEPEKNAGTSKPTDATCSDVGRLLLRPRRGPGEGAAVGESRRLAQDRSRRLARRLESEVEGLNITGWQHLEFLGIDIAELNCSFDPDDILNRVRNGFAADLEFVELDSKSYFPIQDSSTMASSSIPDSLWQYQWGMRRVGLPEAWQALEARSDPAETVIVAVLDTGVTLNHEDLVGRIWTNPNEVPNNGIDDDGNGLVDDVHGYDFVDDDTDPSDSDGHGTHCAGNIAANQNSIGISGAAGANSNIKIMPLRFLTGTGGYTSDAILSLNYAVAMGATISSNSWGGTTRSEALEAAVRSAQDVGHLFIAAAGNSASNNDFQPQYPCNYDDVLCVAATESTEALAPYSNRGVQSVNIAAPGSDIKSCYLGASSYSTLSGTSMATPLVAGSVALVWSWLGHRLVTSLQDLRSLMLESADRLSWTNGWVESGVLNVRALVQKALSRLWVRLLPPAHGWASDGGESASVTVNAGSKALAELQIGHPSLGVGEYEARVEVTWDDQDGKTKSIPVKYRILGTADIPAAVFAGGLNFSDVPAGGEWRKTVRAWNMGNGTARLRLAALAYPFTGPFQGQEHDILIEPNTFFDAIVTCAPKGPGVWSSTATFQTNNGLSAFDAISPNATSVGHSYQMSLTCQGIDAPYLELETFSGAMLPVPGGIPFHLEPSVPAEWEALIVDPTAPECNVTANLVIARSSNHDGCLPFSSADVAGKIVLILRGGCTFQYKAQSVQDAGGAGILVYDNGPYTTVRMMALSDSFAPPSVPAFMLSQVDGYRLRDRVQMGEQIKVSLVRRPIILNTHIPSAPELARAGGGLSVRNGGGGQMHWRVATNLLDFNEDLFYTAIYAGAANATRGPEQAPLPAAPMYSWTDPGLLTELTGFAGKTSTTEQPNCRFHLPSPSMATRSRHCTSPPTASWRWTPVTFLGETIGAICHRLRAQTVLWHRTGTTWRARHRKAVESTLEAGFRQQVPGLPATAGRTRQPRLSRWRISHASAAAMGTPRCPTRSGFMLMDASR</sequence>
<evidence type="ECO:0000256" key="9">
    <source>
        <dbReference type="ARBA" id="ARBA00023619"/>
    </source>
</evidence>
<dbReference type="InterPro" id="IPR036852">
    <property type="entry name" value="Peptidase_S8/S53_dom_sf"/>
</dbReference>
<dbReference type="PROSITE" id="PS51892">
    <property type="entry name" value="SUBTILASE"/>
    <property type="match status" value="1"/>
</dbReference>
<feature type="domain" description="PA" evidence="15">
    <location>
        <begin position="807"/>
        <end position="897"/>
    </location>
</feature>
<dbReference type="PROSITE" id="PS00137">
    <property type="entry name" value="SUBTILASE_HIS"/>
    <property type="match status" value="1"/>
</dbReference>
<evidence type="ECO:0000256" key="11">
    <source>
        <dbReference type="RuleBase" id="RU003355"/>
    </source>
</evidence>
<dbReference type="InterPro" id="IPR023827">
    <property type="entry name" value="Peptidase_S8_Asp-AS"/>
</dbReference>
<dbReference type="InterPro" id="IPR015500">
    <property type="entry name" value="Peptidase_S8_subtilisin-rel"/>
</dbReference>
<evidence type="ECO:0000256" key="5">
    <source>
        <dbReference type="ARBA" id="ARBA00022801"/>
    </source>
</evidence>